<keyword evidence="4" id="KW-1185">Reference proteome</keyword>
<dbReference type="Proteomes" id="UP000274515">
    <property type="component" value="Unassembled WGS sequence"/>
</dbReference>
<sequence>MLITPSGVVSPARAGQALPSGSESIYAAATRGTRHPILVAAAEEIDRVGYEAAKLSAILRHCATTKGAFHFHFSGKPEVAEWKPWSPTTATTSPS</sequence>
<dbReference type="SUPFAM" id="SSF46689">
    <property type="entry name" value="Homeodomain-like"/>
    <property type="match status" value="1"/>
</dbReference>
<evidence type="ECO:0000259" key="2">
    <source>
        <dbReference type="Pfam" id="PF00440"/>
    </source>
</evidence>
<comment type="caution">
    <text evidence="3">The sequence shown here is derived from an EMBL/GenBank/DDBJ whole genome shotgun (WGS) entry which is preliminary data.</text>
</comment>
<organism evidence="3 4">
    <name type="scientific">Saccharopolyspora rhizosphaerae</name>
    <dbReference type="NCBI Taxonomy" id="2492662"/>
    <lineage>
        <taxon>Bacteria</taxon>
        <taxon>Bacillati</taxon>
        <taxon>Actinomycetota</taxon>
        <taxon>Actinomycetes</taxon>
        <taxon>Pseudonocardiales</taxon>
        <taxon>Pseudonocardiaceae</taxon>
        <taxon>Saccharopolyspora</taxon>
    </lineage>
</organism>
<evidence type="ECO:0000256" key="1">
    <source>
        <dbReference type="ARBA" id="ARBA00023125"/>
    </source>
</evidence>
<dbReference type="Gene3D" id="1.10.357.10">
    <property type="entry name" value="Tetracycline Repressor, domain 2"/>
    <property type="match status" value="1"/>
</dbReference>
<keyword evidence="1" id="KW-0238">DNA-binding</keyword>
<name>A0A3R8V9T4_9PSEU</name>
<evidence type="ECO:0000313" key="4">
    <source>
        <dbReference type="Proteomes" id="UP000274515"/>
    </source>
</evidence>
<dbReference type="InterPro" id="IPR009057">
    <property type="entry name" value="Homeodomain-like_sf"/>
</dbReference>
<dbReference type="EMBL" id="RSAA01000035">
    <property type="protein sequence ID" value="RRO13124.1"/>
    <property type="molecule type" value="Genomic_DNA"/>
</dbReference>
<dbReference type="InterPro" id="IPR001647">
    <property type="entry name" value="HTH_TetR"/>
</dbReference>
<dbReference type="OrthoDB" id="3237195at2"/>
<evidence type="ECO:0000313" key="3">
    <source>
        <dbReference type="EMBL" id="RRO13124.1"/>
    </source>
</evidence>
<gene>
    <name evidence="3" type="ORF">EIL87_26140</name>
</gene>
<protein>
    <submittedName>
        <fullName evidence="3">TetR/AcrR family transcriptional regulator</fullName>
    </submittedName>
</protein>
<dbReference type="AlphaFoldDB" id="A0A3R8V9T4"/>
<accession>A0A3R8V9T4</accession>
<feature type="domain" description="HTH tetR-type" evidence="2">
    <location>
        <begin position="37"/>
        <end position="79"/>
    </location>
</feature>
<dbReference type="GO" id="GO:0003677">
    <property type="term" value="F:DNA binding"/>
    <property type="evidence" value="ECO:0007669"/>
    <property type="project" value="UniProtKB-KW"/>
</dbReference>
<dbReference type="RefSeq" id="WP_125093209.1">
    <property type="nucleotide sequence ID" value="NZ_RSAA01000035.1"/>
</dbReference>
<proteinExistence type="predicted"/>
<dbReference type="Pfam" id="PF00440">
    <property type="entry name" value="TetR_N"/>
    <property type="match status" value="1"/>
</dbReference>
<reference evidence="3 4" key="1">
    <citation type="submission" date="2018-11" db="EMBL/GenBank/DDBJ databases">
        <title>Saccharopolyspora rhizosphaerae sp. nov., an actinomycete isolated from rhizosphere soil in Thailand.</title>
        <authorList>
            <person name="Intra B."/>
            <person name="Euanorasetr J."/>
            <person name="Take A."/>
            <person name="Inahashi Y."/>
            <person name="Mori M."/>
            <person name="Panbangred W."/>
            <person name="Matsumoto A."/>
        </authorList>
    </citation>
    <scope>NUCLEOTIDE SEQUENCE [LARGE SCALE GENOMIC DNA]</scope>
    <source>
        <strain evidence="3 4">H219</strain>
    </source>
</reference>